<dbReference type="HOGENOM" id="CLU_030311_0_0_1"/>
<dbReference type="EC" id="5.3.4.1" evidence="3"/>
<feature type="non-terminal residue" evidence="8">
    <location>
        <position position="272"/>
    </location>
</feature>
<dbReference type="RefSeq" id="XP_002179049.1">
    <property type="nucleotide sequence ID" value="XM_002179013.1"/>
</dbReference>
<evidence type="ECO:0000256" key="5">
    <source>
        <dbReference type="ARBA" id="ARBA00023235"/>
    </source>
</evidence>
<sequence length="272" mass="29471">SGPSPVLQVTAASFEKDVLQSPGVVAVAFTAPWCGHCKRLEPVWDQAARELDGQGAVLAWVDATAETSLAQRYQVTGYPTIKIFAKAGTKSYEDAEDHQGDRSVEGVVDFLRMKVDRAGIPREIPEMVDMATLEKHCGGHNHICVMVALPHILESGAEGRNKYRGVLANVSKSFRSFGFLWLEGSSQPSLESALEMTFGYPAVVALSLDRKAYAVFRGSFSEKGISGFLNSVVTGRQATVPMTSLPTIETVTPWDGLDGAPVEEEFDLSDLF</sequence>
<keyword evidence="9" id="KW-1185">Reference proteome</keyword>
<accession>B7FW63</accession>
<dbReference type="STRING" id="556484.B7FW63"/>
<keyword evidence="5" id="KW-0413">Isomerase</keyword>
<dbReference type="EMBL" id="CM000608">
    <property type="protein sequence ID" value="EEC49747.1"/>
    <property type="molecule type" value="Genomic_DNA"/>
</dbReference>
<evidence type="ECO:0000256" key="2">
    <source>
        <dbReference type="ARBA" id="ARBA00004319"/>
    </source>
</evidence>
<reference evidence="8 9" key="1">
    <citation type="journal article" date="2008" name="Nature">
        <title>The Phaeodactylum genome reveals the evolutionary history of diatom genomes.</title>
        <authorList>
            <person name="Bowler C."/>
            <person name="Allen A.E."/>
            <person name="Badger J.H."/>
            <person name="Grimwood J."/>
            <person name="Jabbari K."/>
            <person name="Kuo A."/>
            <person name="Maheswari U."/>
            <person name="Martens C."/>
            <person name="Maumus F."/>
            <person name="Otillar R.P."/>
            <person name="Rayko E."/>
            <person name="Salamov A."/>
            <person name="Vandepoele K."/>
            <person name="Beszteri B."/>
            <person name="Gruber A."/>
            <person name="Heijde M."/>
            <person name="Katinka M."/>
            <person name="Mock T."/>
            <person name="Valentin K."/>
            <person name="Verret F."/>
            <person name="Berges J.A."/>
            <person name="Brownlee C."/>
            <person name="Cadoret J.P."/>
            <person name="Chiovitti A."/>
            <person name="Choi C.J."/>
            <person name="Coesel S."/>
            <person name="De Martino A."/>
            <person name="Detter J.C."/>
            <person name="Durkin C."/>
            <person name="Falciatore A."/>
            <person name="Fournet J."/>
            <person name="Haruta M."/>
            <person name="Huysman M.J."/>
            <person name="Jenkins B.D."/>
            <person name="Jiroutova K."/>
            <person name="Jorgensen R.E."/>
            <person name="Joubert Y."/>
            <person name="Kaplan A."/>
            <person name="Kroger N."/>
            <person name="Kroth P.G."/>
            <person name="La Roche J."/>
            <person name="Lindquist E."/>
            <person name="Lommer M."/>
            <person name="Martin-Jezequel V."/>
            <person name="Lopez P.J."/>
            <person name="Lucas S."/>
            <person name="Mangogna M."/>
            <person name="McGinnis K."/>
            <person name="Medlin L.K."/>
            <person name="Montsant A."/>
            <person name="Oudot-Le Secq M.P."/>
            <person name="Napoli C."/>
            <person name="Obornik M."/>
            <person name="Parker M.S."/>
            <person name="Petit J.L."/>
            <person name="Porcel B.M."/>
            <person name="Poulsen N."/>
            <person name="Robison M."/>
            <person name="Rychlewski L."/>
            <person name="Rynearson T.A."/>
            <person name="Schmutz J."/>
            <person name="Shapiro H."/>
            <person name="Siaut M."/>
            <person name="Stanley M."/>
            <person name="Sussman M.R."/>
            <person name="Taylor A.R."/>
            <person name="Vardi A."/>
            <person name="von Dassow P."/>
            <person name="Vyverman W."/>
            <person name="Willis A."/>
            <person name="Wyrwicz L.S."/>
            <person name="Rokhsar D.S."/>
            <person name="Weissenbach J."/>
            <person name="Armbrust E.V."/>
            <person name="Green B.R."/>
            <person name="Van de Peer Y."/>
            <person name="Grigoriev I.V."/>
        </authorList>
    </citation>
    <scope>NUCLEOTIDE SEQUENCE [LARGE SCALE GENOMIC DNA]</scope>
    <source>
        <strain evidence="8 9">CCAP 1055/1</strain>
    </source>
</reference>
<evidence type="ECO:0000313" key="8">
    <source>
        <dbReference type="EMBL" id="EEC49747.1"/>
    </source>
</evidence>
<evidence type="ECO:0000256" key="4">
    <source>
        <dbReference type="ARBA" id="ARBA00023157"/>
    </source>
</evidence>
<protein>
    <recommendedName>
        <fullName evidence="3">protein disulfide-isomerase</fullName>
        <ecNumber evidence="3">5.3.4.1</ecNumber>
    </recommendedName>
</protein>
<dbReference type="KEGG" id="pti:PHATRDRAFT_2808"/>
<dbReference type="InterPro" id="IPR013766">
    <property type="entry name" value="Thioredoxin_domain"/>
</dbReference>
<evidence type="ECO:0000256" key="3">
    <source>
        <dbReference type="ARBA" id="ARBA00012723"/>
    </source>
</evidence>
<evidence type="ECO:0000256" key="1">
    <source>
        <dbReference type="ARBA" id="ARBA00001182"/>
    </source>
</evidence>
<dbReference type="InParanoid" id="B7FW63"/>
<dbReference type="Pfam" id="PF24541">
    <property type="entry name" value="Thioredox_PDIA6_C"/>
    <property type="match status" value="1"/>
</dbReference>
<dbReference type="GeneID" id="7199838"/>
<keyword evidence="6" id="KW-0676">Redox-active center</keyword>
<comment type="subcellular location">
    <subcellularLocation>
        <location evidence="2">Endoplasmic reticulum lumen</location>
    </subcellularLocation>
</comment>
<name>B7FW63_PHATC</name>
<dbReference type="GO" id="GO:0003756">
    <property type="term" value="F:protein disulfide isomerase activity"/>
    <property type="evidence" value="ECO:0007669"/>
    <property type="project" value="UniProtKB-EC"/>
</dbReference>
<dbReference type="PROSITE" id="PS51352">
    <property type="entry name" value="THIOREDOXIN_2"/>
    <property type="match status" value="1"/>
</dbReference>
<dbReference type="Pfam" id="PF00085">
    <property type="entry name" value="Thioredoxin"/>
    <property type="match status" value="1"/>
</dbReference>
<feature type="domain" description="Thioredoxin" evidence="7">
    <location>
        <begin position="1"/>
        <end position="116"/>
    </location>
</feature>
<dbReference type="FunCoup" id="B7FW63">
    <property type="interactions" value="339"/>
</dbReference>
<dbReference type="PaxDb" id="2850-Phatr2808"/>
<dbReference type="OrthoDB" id="2121326at2759"/>
<dbReference type="PANTHER" id="PTHR45815:SF3">
    <property type="entry name" value="PROTEIN DISULFIDE-ISOMERASE A6"/>
    <property type="match status" value="1"/>
</dbReference>
<keyword evidence="4" id="KW-1015">Disulfide bond</keyword>
<comment type="catalytic activity">
    <reaction evidence="1">
        <text>Catalyzes the rearrangement of -S-S- bonds in proteins.</text>
        <dbReference type="EC" id="5.3.4.1"/>
    </reaction>
</comment>
<dbReference type="Gene3D" id="3.40.30.10">
    <property type="entry name" value="Glutaredoxin"/>
    <property type="match status" value="1"/>
</dbReference>
<dbReference type="AlphaFoldDB" id="B7FW63"/>
<dbReference type="GO" id="GO:0034976">
    <property type="term" value="P:response to endoplasmic reticulum stress"/>
    <property type="evidence" value="ECO:0007669"/>
    <property type="project" value="TreeGrafter"/>
</dbReference>
<dbReference type="InterPro" id="IPR036249">
    <property type="entry name" value="Thioredoxin-like_sf"/>
</dbReference>
<proteinExistence type="predicted"/>
<evidence type="ECO:0000313" key="9">
    <source>
        <dbReference type="Proteomes" id="UP000000759"/>
    </source>
</evidence>
<evidence type="ECO:0000256" key="6">
    <source>
        <dbReference type="ARBA" id="ARBA00023284"/>
    </source>
</evidence>
<dbReference type="GO" id="GO:0005788">
    <property type="term" value="C:endoplasmic reticulum lumen"/>
    <property type="evidence" value="ECO:0007669"/>
    <property type="project" value="UniProtKB-SubCell"/>
</dbReference>
<feature type="non-terminal residue" evidence="8">
    <location>
        <position position="1"/>
    </location>
</feature>
<gene>
    <name evidence="8" type="ORF">PHATRDRAFT_2808</name>
</gene>
<dbReference type="InterPro" id="IPR057305">
    <property type="entry name" value="Thioredox_PDIA6_C"/>
</dbReference>
<dbReference type="eggNOG" id="KOG0191">
    <property type="taxonomic scope" value="Eukaryota"/>
</dbReference>
<reference evidence="9" key="2">
    <citation type="submission" date="2008-08" db="EMBL/GenBank/DDBJ databases">
        <authorList>
            <consortium name="Diatom Consortium"/>
            <person name="Grigoriev I."/>
            <person name="Grimwood J."/>
            <person name="Kuo A."/>
            <person name="Otillar R.P."/>
            <person name="Salamov A."/>
            <person name="Detter J.C."/>
            <person name="Lindquist E."/>
            <person name="Shapiro H."/>
            <person name="Lucas S."/>
            <person name="Glavina del Rio T."/>
            <person name="Pitluck S."/>
            <person name="Rokhsar D."/>
            <person name="Bowler C."/>
        </authorList>
    </citation>
    <scope>GENOME REANNOTATION</scope>
    <source>
        <strain evidence="9">CCAP 1055/1</strain>
    </source>
</reference>
<dbReference type="Proteomes" id="UP000000759">
    <property type="component" value="Chromosome 5"/>
</dbReference>
<dbReference type="PANTHER" id="PTHR45815">
    <property type="entry name" value="PROTEIN DISULFIDE-ISOMERASE A6"/>
    <property type="match status" value="1"/>
</dbReference>
<dbReference type="GO" id="GO:0015035">
    <property type="term" value="F:protein-disulfide reductase activity"/>
    <property type="evidence" value="ECO:0007669"/>
    <property type="project" value="TreeGrafter"/>
</dbReference>
<dbReference type="SUPFAM" id="SSF52833">
    <property type="entry name" value="Thioredoxin-like"/>
    <property type="match status" value="1"/>
</dbReference>
<dbReference type="PRINTS" id="PR00421">
    <property type="entry name" value="THIOREDOXIN"/>
</dbReference>
<evidence type="ECO:0000259" key="7">
    <source>
        <dbReference type="PROSITE" id="PS51352"/>
    </source>
</evidence>
<organism evidence="8 9">
    <name type="scientific">Phaeodactylum tricornutum (strain CCAP 1055/1)</name>
    <dbReference type="NCBI Taxonomy" id="556484"/>
    <lineage>
        <taxon>Eukaryota</taxon>
        <taxon>Sar</taxon>
        <taxon>Stramenopiles</taxon>
        <taxon>Ochrophyta</taxon>
        <taxon>Bacillariophyta</taxon>
        <taxon>Bacillariophyceae</taxon>
        <taxon>Bacillariophycidae</taxon>
        <taxon>Naviculales</taxon>
        <taxon>Phaeodactylaceae</taxon>
        <taxon>Phaeodactylum</taxon>
    </lineage>
</organism>